<evidence type="ECO:0008006" key="4">
    <source>
        <dbReference type="Google" id="ProtNLM"/>
    </source>
</evidence>
<name>A0ABS4KAV7_9CLOT</name>
<keyword evidence="1" id="KW-1133">Transmembrane helix</keyword>
<dbReference type="EMBL" id="JAGGLL010000060">
    <property type="protein sequence ID" value="MBP2024316.1"/>
    <property type="molecule type" value="Genomic_DNA"/>
</dbReference>
<comment type="caution">
    <text evidence="2">The sequence shown here is derived from an EMBL/GenBank/DDBJ whole genome shotgun (WGS) entry which is preliminary data.</text>
</comment>
<keyword evidence="1" id="KW-0812">Transmembrane</keyword>
<protein>
    <recommendedName>
        <fullName evidence="4">DUF304 domain-containing protein</fullName>
    </recommendedName>
</protein>
<accession>A0ABS4KAV7</accession>
<feature type="transmembrane region" description="Helical" evidence="1">
    <location>
        <begin position="94"/>
        <end position="115"/>
    </location>
</feature>
<gene>
    <name evidence="2" type="ORF">J2Z44_004176</name>
</gene>
<evidence type="ECO:0000313" key="3">
    <source>
        <dbReference type="Proteomes" id="UP001519308"/>
    </source>
</evidence>
<evidence type="ECO:0000256" key="1">
    <source>
        <dbReference type="SAM" id="Phobius"/>
    </source>
</evidence>
<dbReference type="Proteomes" id="UP001519308">
    <property type="component" value="Unassembled WGS sequence"/>
</dbReference>
<keyword evidence="3" id="KW-1185">Reference proteome</keyword>
<organism evidence="2 3">
    <name type="scientific">Clostridium punense</name>
    <dbReference type="NCBI Taxonomy" id="1054297"/>
    <lineage>
        <taxon>Bacteria</taxon>
        <taxon>Bacillati</taxon>
        <taxon>Bacillota</taxon>
        <taxon>Clostridia</taxon>
        <taxon>Eubacteriales</taxon>
        <taxon>Clostridiaceae</taxon>
        <taxon>Clostridium</taxon>
    </lineage>
</organism>
<reference evidence="2 3" key="1">
    <citation type="submission" date="2021-03" db="EMBL/GenBank/DDBJ databases">
        <title>Genomic Encyclopedia of Type Strains, Phase IV (KMG-IV): sequencing the most valuable type-strain genomes for metagenomic binning, comparative biology and taxonomic classification.</title>
        <authorList>
            <person name="Goeker M."/>
        </authorList>
    </citation>
    <scope>NUCLEOTIDE SEQUENCE [LARGE SCALE GENOMIC DNA]</scope>
    <source>
        <strain evidence="2 3">DSM 28650</strain>
    </source>
</reference>
<dbReference type="RefSeq" id="WP_021281788.1">
    <property type="nucleotide sequence ID" value="NZ_JAGGLL010000060.1"/>
</dbReference>
<feature type="transmembrane region" description="Helical" evidence="1">
    <location>
        <begin position="55"/>
        <end position="74"/>
    </location>
</feature>
<evidence type="ECO:0000313" key="2">
    <source>
        <dbReference type="EMBL" id="MBP2024316.1"/>
    </source>
</evidence>
<proteinExistence type="predicted"/>
<keyword evidence="1" id="KW-0472">Membrane</keyword>
<sequence length="213" mass="23727">MARKLDKKKKGVVKLSTVMASAGITGKIINDLYGSKPTIGKSGEMIFGKAKALRFFGAFCTIIAVLNLFFLGSILEEVIIEYNIESSMVTLVYWGGYALVSLLALYGISTLIIFYTNKIVVTKESITSLKLFSTKTIKLYAVESVKFSNKKNFTFSDGNTKVEFGRFTTGLLEMLKFIEKNVPQHKCEDAVAKAKKILKNYNYIPKDYGQATM</sequence>